<dbReference type="Gramene" id="Psat06G0508100-T1">
    <property type="protein sequence ID" value="KAI5399998.1"/>
    <property type="gene ID" value="KIW84_065081"/>
</dbReference>
<proteinExistence type="predicted"/>
<protein>
    <submittedName>
        <fullName evidence="2">Uncharacterized protein</fullName>
    </submittedName>
</protein>
<comment type="caution">
    <text evidence="2">The sequence shown here is derived from an EMBL/GenBank/DDBJ whole genome shotgun (WGS) entry which is preliminary data.</text>
</comment>
<gene>
    <name evidence="2" type="ORF">KIW84_065081</name>
</gene>
<accession>A0A9D5A9W4</accession>
<keyword evidence="3" id="KW-1185">Reference proteome</keyword>
<evidence type="ECO:0000313" key="2">
    <source>
        <dbReference type="EMBL" id="KAI5399998.1"/>
    </source>
</evidence>
<dbReference type="AlphaFoldDB" id="A0A9D5A9W4"/>
<feature type="region of interest" description="Disordered" evidence="1">
    <location>
        <begin position="1"/>
        <end position="35"/>
    </location>
</feature>
<evidence type="ECO:0000313" key="3">
    <source>
        <dbReference type="Proteomes" id="UP001058974"/>
    </source>
</evidence>
<reference evidence="2 3" key="1">
    <citation type="journal article" date="2022" name="Nat. Genet.">
        <title>Improved pea reference genome and pan-genome highlight genomic features and evolutionary characteristics.</title>
        <authorList>
            <person name="Yang T."/>
            <person name="Liu R."/>
            <person name="Luo Y."/>
            <person name="Hu S."/>
            <person name="Wang D."/>
            <person name="Wang C."/>
            <person name="Pandey M.K."/>
            <person name="Ge S."/>
            <person name="Xu Q."/>
            <person name="Li N."/>
            <person name="Li G."/>
            <person name="Huang Y."/>
            <person name="Saxena R.K."/>
            <person name="Ji Y."/>
            <person name="Li M."/>
            <person name="Yan X."/>
            <person name="He Y."/>
            <person name="Liu Y."/>
            <person name="Wang X."/>
            <person name="Xiang C."/>
            <person name="Varshney R.K."/>
            <person name="Ding H."/>
            <person name="Gao S."/>
            <person name="Zong X."/>
        </authorList>
    </citation>
    <scope>NUCLEOTIDE SEQUENCE [LARGE SCALE GENOMIC DNA]</scope>
    <source>
        <strain evidence="2 3">cv. Zhongwan 6</strain>
    </source>
</reference>
<sequence>MLTARLQAEEAQARAQVRNSGQTSAQNQPQIQNQTTAAPVTTVIASEINAVPVTSITITASRPWEIPRDLNQDRYQQEFVPPNAPICGTCSVNSRGCRKIQDDLQGVLDQGLIQTSRQVSSPESQEQEVNVIILCFNIPEKVEIAYHPREPVVICPPGPMPYTSDKAVPYRYAATIIENGKEVEIKTLASVTNIAANSRMTRSGRVFAPPVIPSRNVEKDPVVVVPVTREVEGQTTMLPSFPQEIMQEIFQEVYSLHLGHEDSPEGSAMSPAEDEKEDLISLSRSNTEVSIPQRVKKVDIQKLQGISCCSLSIQ</sequence>
<feature type="compositionally biased region" description="Polar residues" evidence="1">
    <location>
        <begin position="17"/>
        <end position="35"/>
    </location>
</feature>
<organism evidence="2 3">
    <name type="scientific">Pisum sativum</name>
    <name type="common">Garden pea</name>
    <name type="synonym">Lathyrus oleraceus</name>
    <dbReference type="NCBI Taxonomy" id="3888"/>
    <lineage>
        <taxon>Eukaryota</taxon>
        <taxon>Viridiplantae</taxon>
        <taxon>Streptophyta</taxon>
        <taxon>Embryophyta</taxon>
        <taxon>Tracheophyta</taxon>
        <taxon>Spermatophyta</taxon>
        <taxon>Magnoliopsida</taxon>
        <taxon>eudicotyledons</taxon>
        <taxon>Gunneridae</taxon>
        <taxon>Pentapetalae</taxon>
        <taxon>rosids</taxon>
        <taxon>fabids</taxon>
        <taxon>Fabales</taxon>
        <taxon>Fabaceae</taxon>
        <taxon>Papilionoideae</taxon>
        <taxon>50 kb inversion clade</taxon>
        <taxon>NPAAA clade</taxon>
        <taxon>Hologalegina</taxon>
        <taxon>IRL clade</taxon>
        <taxon>Fabeae</taxon>
        <taxon>Lathyrus</taxon>
    </lineage>
</organism>
<evidence type="ECO:0000256" key="1">
    <source>
        <dbReference type="SAM" id="MobiDB-lite"/>
    </source>
</evidence>
<name>A0A9D5A9W4_PEA</name>
<dbReference type="Proteomes" id="UP001058974">
    <property type="component" value="Chromosome 6"/>
</dbReference>
<dbReference type="EMBL" id="JAMSHJ010000006">
    <property type="protein sequence ID" value="KAI5399998.1"/>
    <property type="molecule type" value="Genomic_DNA"/>
</dbReference>